<evidence type="ECO:0000256" key="5">
    <source>
        <dbReference type="ARBA" id="ARBA00022781"/>
    </source>
</evidence>
<keyword evidence="2 12" id="KW-0813">Transport</keyword>
<dbReference type="InterPro" id="IPR002146">
    <property type="entry name" value="ATP_synth_b/b'su_bac/chlpt"/>
</dbReference>
<keyword evidence="6 12" id="KW-1133">Transmembrane helix</keyword>
<evidence type="ECO:0000256" key="14">
    <source>
        <dbReference type="SAM" id="Coils"/>
    </source>
</evidence>
<keyword evidence="14" id="KW-0175">Coiled coil</keyword>
<dbReference type="RefSeq" id="WP_075898222.1">
    <property type="nucleotide sequence ID" value="NZ_MKZS01000001.1"/>
</dbReference>
<evidence type="ECO:0000256" key="3">
    <source>
        <dbReference type="ARBA" id="ARBA00022547"/>
    </source>
</evidence>
<keyword evidence="12" id="KW-0793">Thylakoid</keyword>
<keyword evidence="4 12" id="KW-0812">Transmembrane</keyword>
<evidence type="ECO:0000256" key="7">
    <source>
        <dbReference type="ARBA" id="ARBA00023065"/>
    </source>
</evidence>
<dbReference type="AlphaFoldDB" id="A0A1U7MZL1"/>
<evidence type="ECO:0000256" key="9">
    <source>
        <dbReference type="ARBA" id="ARBA00023310"/>
    </source>
</evidence>
<organism evidence="15 16">
    <name type="scientific">Moorena bouillonii PNG</name>
    <dbReference type="NCBI Taxonomy" id="568701"/>
    <lineage>
        <taxon>Bacteria</taxon>
        <taxon>Bacillati</taxon>
        <taxon>Cyanobacteriota</taxon>
        <taxon>Cyanophyceae</taxon>
        <taxon>Coleofasciculales</taxon>
        <taxon>Coleofasciculaceae</taxon>
        <taxon>Moorena</taxon>
    </lineage>
</organism>
<dbReference type="Proteomes" id="UP000186657">
    <property type="component" value="Unassembled WGS sequence"/>
</dbReference>
<comment type="caution">
    <text evidence="15">The sequence shown here is derived from an EMBL/GenBank/DDBJ whole genome shotgun (WGS) entry which is preliminary data.</text>
</comment>
<sequence>MFDFDATLPLMALQFLVLTVVLNTIFYKPLTKTLDERDEYIRNQESDAKERLSKAEKMAKEYEEQLGQARKQSQAVIAAAQEDARKMAAQAVAEAQQEAQAERAKAQEEIDQQKQQAMASLEQQVDDLSRQILEKLLGPALVR</sequence>
<dbReference type="SUPFAM" id="SSF81573">
    <property type="entry name" value="F1F0 ATP synthase subunit B, membrane domain"/>
    <property type="match status" value="1"/>
</dbReference>
<gene>
    <name evidence="12" type="primary">atpF2</name>
    <name evidence="12" type="synonym">atpG</name>
    <name evidence="15" type="ORF">BJP37_08935</name>
</gene>
<evidence type="ECO:0000256" key="4">
    <source>
        <dbReference type="ARBA" id="ARBA00022692"/>
    </source>
</evidence>
<dbReference type="GO" id="GO:0031676">
    <property type="term" value="C:plasma membrane-derived thylakoid membrane"/>
    <property type="evidence" value="ECO:0007669"/>
    <property type="project" value="UniProtKB-SubCell"/>
</dbReference>
<feature type="transmembrane region" description="Helical" evidence="12">
    <location>
        <begin position="6"/>
        <end position="27"/>
    </location>
</feature>
<dbReference type="EMBL" id="MKZS01000001">
    <property type="protein sequence ID" value="OLT59143.1"/>
    <property type="molecule type" value="Genomic_DNA"/>
</dbReference>
<comment type="similarity">
    <text evidence="1 12 13">Belongs to the ATPase B chain family.</text>
</comment>
<dbReference type="InterPro" id="IPR028987">
    <property type="entry name" value="ATP_synth_B-like_membr_sf"/>
</dbReference>
<proteinExistence type="inferred from homology"/>
<dbReference type="PANTHER" id="PTHR33445:SF2">
    <property type="entry name" value="ATP SYNTHASE SUBUNIT B', CHLOROPLASTIC"/>
    <property type="match status" value="1"/>
</dbReference>
<dbReference type="Pfam" id="PF00430">
    <property type="entry name" value="ATP-synt_B"/>
    <property type="match status" value="1"/>
</dbReference>
<dbReference type="InterPro" id="IPR034679">
    <property type="entry name" value="ATP_synth_b"/>
</dbReference>
<keyword evidence="7 12" id="KW-0406">Ion transport</keyword>
<comment type="subunit">
    <text evidence="12">F-type ATPases have 2 components, F(1) - the catalytic core - and F(0) - the membrane proton channel. F(1) has five subunits: alpha(3), beta(3), gamma(1), delta(1), epsilon(1). F(0) has four main subunits: a(1), b(1), b'(1) and c(10-14). The alpha and beta chains form an alternating ring which encloses part of the gamma chain. F(1) is attached to F(0) by a central stalk formed by the gamma and epsilon chains, while a peripheral stalk is formed by the delta, b and b' chains.</text>
</comment>
<dbReference type="GO" id="GO:0012505">
    <property type="term" value="C:endomembrane system"/>
    <property type="evidence" value="ECO:0007669"/>
    <property type="project" value="UniProtKB-SubCell"/>
</dbReference>
<evidence type="ECO:0000313" key="16">
    <source>
        <dbReference type="Proteomes" id="UP000186657"/>
    </source>
</evidence>
<evidence type="ECO:0000313" key="15">
    <source>
        <dbReference type="EMBL" id="OLT59143.1"/>
    </source>
</evidence>
<comment type="subcellular location">
    <subcellularLocation>
        <location evidence="12">Cellular thylakoid membrane</location>
        <topology evidence="12">Single-pass membrane protein</topology>
    </subcellularLocation>
    <subcellularLocation>
        <location evidence="11">Endomembrane system</location>
        <topology evidence="11">Single-pass membrane protein</topology>
    </subcellularLocation>
</comment>
<evidence type="ECO:0000256" key="12">
    <source>
        <dbReference type="HAMAP-Rule" id="MF_01399"/>
    </source>
</evidence>
<dbReference type="GO" id="GO:0046933">
    <property type="term" value="F:proton-transporting ATP synthase activity, rotational mechanism"/>
    <property type="evidence" value="ECO:0007669"/>
    <property type="project" value="UniProtKB-UniRule"/>
</dbReference>
<evidence type="ECO:0000256" key="6">
    <source>
        <dbReference type="ARBA" id="ARBA00022989"/>
    </source>
</evidence>
<evidence type="ECO:0000256" key="8">
    <source>
        <dbReference type="ARBA" id="ARBA00023136"/>
    </source>
</evidence>
<comment type="function">
    <text evidence="12">Component of the F(0) channel, it forms part of the peripheral stalk, linking F(1) to F(0). The b'-subunit is a diverged and duplicated form of b found in plants and photosynthetic bacteria.</text>
</comment>
<evidence type="ECO:0000256" key="1">
    <source>
        <dbReference type="ARBA" id="ARBA00005513"/>
    </source>
</evidence>
<evidence type="ECO:0000256" key="2">
    <source>
        <dbReference type="ARBA" id="ARBA00022448"/>
    </source>
</evidence>
<dbReference type="GO" id="GO:0045259">
    <property type="term" value="C:proton-transporting ATP synthase complex"/>
    <property type="evidence" value="ECO:0007669"/>
    <property type="project" value="UniProtKB-KW"/>
</dbReference>
<keyword evidence="5 12" id="KW-0375">Hydrogen ion transport</keyword>
<evidence type="ECO:0000256" key="11">
    <source>
        <dbReference type="ARBA" id="ARBA00037847"/>
    </source>
</evidence>
<dbReference type="GO" id="GO:0046961">
    <property type="term" value="F:proton-transporting ATPase activity, rotational mechanism"/>
    <property type="evidence" value="ECO:0007669"/>
    <property type="project" value="TreeGrafter"/>
</dbReference>
<reference evidence="15 16" key="1">
    <citation type="submission" date="2016-10" db="EMBL/GenBank/DDBJ databases">
        <title>Comparative genomics uncovers the prolific and rare metabolic potential of the cyanobacterial genus Moorea.</title>
        <authorList>
            <person name="Leao T."/>
            <person name="Castelao G."/>
            <person name="Korobeynikov A."/>
            <person name="Monroe E.A."/>
            <person name="Podell S."/>
            <person name="Glukhov E."/>
            <person name="Allen E."/>
            <person name="Gerwick W.H."/>
            <person name="Gerwick L."/>
        </authorList>
    </citation>
    <scope>NUCLEOTIDE SEQUENCE [LARGE SCALE GENOMIC DNA]</scope>
    <source>
        <strain evidence="15 16">PNG5-198</strain>
    </source>
</reference>
<dbReference type="HAMAP" id="MF_01399">
    <property type="entry name" value="ATP_synth_bprime"/>
    <property type="match status" value="1"/>
</dbReference>
<keyword evidence="9 12" id="KW-0066">ATP synthesis</keyword>
<accession>A0A1U7MZL1</accession>
<dbReference type="InterPro" id="IPR050059">
    <property type="entry name" value="ATP_synthase_B_chain"/>
</dbReference>
<dbReference type="NCBIfam" id="NF005607">
    <property type="entry name" value="PRK07353.1"/>
    <property type="match status" value="1"/>
</dbReference>
<evidence type="ECO:0000256" key="10">
    <source>
        <dbReference type="ARBA" id="ARBA00025198"/>
    </source>
</evidence>
<keyword evidence="16" id="KW-1185">Reference proteome</keyword>
<keyword evidence="3 12" id="KW-0138">CF(0)</keyword>
<evidence type="ECO:0000256" key="13">
    <source>
        <dbReference type="RuleBase" id="RU003848"/>
    </source>
</evidence>
<protein>
    <recommendedName>
        <fullName evidence="12">ATP synthase subunit b'</fullName>
    </recommendedName>
    <alternativeName>
        <fullName evidence="12">ATP synthase F(0) sector subunit b'</fullName>
    </alternativeName>
    <alternativeName>
        <fullName evidence="12">ATPase subunit II</fullName>
    </alternativeName>
    <alternativeName>
        <fullName evidence="12">F-type ATPase subunit b'</fullName>
        <shortName evidence="12">F-ATPase subunit b'</shortName>
    </alternativeName>
</protein>
<comment type="function">
    <text evidence="10 12">F(1)F(0) ATP synthase produces ATP from ADP in the presence of a proton or sodium gradient. F-type ATPases consist of two structural domains, F(1) containing the extramembraneous catalytic core and F(0) containing the membrane proton channel, linked together by a central stalk and a peripheral stalk. During catalysis, ATP synthesis in the catalytic domain of F(1) is coupled via a rotary mechanism of the central stalk subunits to proton translocation.</text>
</comment>
<dbReference type="CDD" id="cd06503">
    <property type="entry name" value="ATP-synt_Fo_b"/>
    <property type="match status" value="1"/>
</dbReference>
<dbReference type="HAMAP" id="MF_01398">
    <property type="entry name" value="ATP_synth_b_bprime"/>
    <property type="match status" value="1"/>
</dbReference>
<feature type="coiled-coil region" evidence="14">
    <location>
        <begin position="45"/>
        <end position="131"/>
    </location>
</feature>
<name>A0A1U7MZL1_9CYAN</name>
<keyword evidence="8 12" id="KW-0472">Membrane</keyword>
<dbReference type="PANTHER" id="PTHR33445">
    <property type="entry name" value="ATP SYNTHASE SUBUNIT B', CHLOROPLASTIC"/>
    <property type="match status" value="1"/>
</dbReference>